<evidence type="ECO:0000313" key="2">
    <source>
        <dbReference type="EMBL" id="GMS88152.1"/>
    </source>
</evidence>
<comment type="caution">
    <text evidence="2">The sequence shown here is derived from an EMBL/GenBank/DDBJ whole genome shotgun (WGS) entry which is preliminary data.</text>
</comment>
<feature type="non-terminal residue" evidence="2">
    <location>
        <position position="320"/>
    </location>
</feature>
<sequence length="320" mass="34207">QGLPLHRDLQASVTIGTQFSVRATPIEHDKRTLTFTLVTDKSEAALEITLHLPDRSGRGSKLRAISRSATSESSPLEKEVSTLALNKELILGVIVKEHIYLDTVFLLPFVHRVNPSDIKKIVLDGAMICNEVVVVPVKTEMPPLPQYNEVSLNTRPLQPTTASVAPPLPPPRQAPPAGAVAVLPPYPAGTALPVPAGAAAPAAAASIAKPEPPGWSVPVAPKPASYAPAPMPQLQRVPQPMQQVAAQQAPLQPRMAPPAGAMVPTSSAGPAAPAFQNVQNIPGLSYANGQQQMQQYPYPQQQQQAYQQQAQPYQNHQQYP</sequence>
<proteinExistence type="predicted"/>
<protein>
    <recommendedName>
        <fullName evidence="4">Galectin</fullName>
    </recommendedName>
</protein>
<evidence type="ECO:0008006" key="4">
    <source>
        <dbReference type="Google" id="ProtNLM"/>
    </source>
</evidence>
<keyword evidence="3" id="KW-1185">Reference proteome</keyword>
<feature type="non-terminal residue" evidence="2">
    <location>
        <position position="1"/>
    </location>
</feature>
<gene>
    <name evidence="2" type="ORF">PENTCL1PPCAC_10327</name>
</gene>
<evidence type="ECO:0000313" key="3">
    <source>
        <dbReference type="Proteomes" id="UP001432027"/>
    </source>
</evidence>
<reference evidence="2" key="1">
    <citation type="submission" date="2023-10" db="EMBL/GenBank/DDBJ databases">
        <title>Genome assembly of Pristionchus species.</title>
        <authorList>
            <person name="Yoshida K."/>
            <person name="Sommer R.J."/>
        </authorList>
    </citation>
    <scope>NUCLEOTIDE SEQUENCE</scope>
    <source>
        <strain evidence="2">RS0144</strain>
    </source>
</reference>
<dbReference type="EMBL" id="BTSX01000003">
    <property type="protein sequence ID" value="GMS88152.1"/>
    <property type="molecule type" value="Genomic_DNA"/>
</dbReference>
<dbReference type="Proteomes" id="UP001432027">
    <property type="component" value="Unassembled WGS sequence"/>
</dbReference>
<evidence type="ECO:0000256" key="1">
    <source>
        <dbReference type="SAM" id="MobiDB-lite"/>
    </source>
</evidence>
<feature type="region of interest" description="Disordered" evidence="1">
    <location>
        <begin position="290"/>
        <end position="320"/>
    </location>
</feature>
<accession>A0AAV5SXX4</accession>
<organism evidence="2 3">
    <name type="scientific">Pristionchus entomophagus</name>
    <dbReference type="NCBI Taxonomy" id="358040"/>
    <lineage>
        <taxon>Eukaryota</taxon>
        <taxon>Metazoa</taxon>
        <taxon>Ecdysozoa</taxon>
        <taxon>Nematoda</taxon>
        <taxon>Chromadorea</taxon>
        <taxon>Rhabditida</taxon>
        <taxon>Rhabditina</taxon>
        <taxon>Diplogasteromorpha</taxon>
        <taxon>Diplogasteroidea</taxon>
        <taxon>Neodiplogasteridae</taxon>
        <taxon>Pristionchus</taxon>
    </lineage>
</organism>
<name>A0AAV5SXX4_9BILA</name>
<dbReference type="AlphaFoldDB" id="A0AAV5SXX4"/>